<keyword evidence="7" id="KW-1185">Reference proteome</keyword>
<dbReference type="GO" id="GO:0022857">
    <property type="term" value="F:transmembrane transporter activity"/>
    <property type="evidence" value="ECO:0007669"/>
    <property type="project" value="InterPro"/>
</dbReference>
<keyword evidence="3 4" id="KW-0472">Membrane</keyword>
<feature type="transmembrane region" description="Helical" evidence="4">
    <location>
        <begin position="114"/>
        <end position="138"/>
    </location>
</feature>
<feature type="transmembrane region" description="Helical" evidence="4">
    <location>
        <begin position="178"/>
        <end position="197"/>
    </location>
</feature>
<feature type="transmembrane region" description="Helical" evidence="4">
    <location>
        <begin position="296"/>
        <end position="317"/>
    </location>
</feature>
<dbReference type="AlphaFoldDB" id="A0A4Q7RSS5"/>
<feature type="transmembrane region" description="Helical" evidence="4">
    <location>
        <begin position="20"/>
        <end position="38"/>
    </location>
</feature>
<feature type="transmembrane region" description="Helical" evidence="4">
    <location>
        <begin position="267"/>
        <end position="289"/>
    </location>
</feature>
<keyword evidence="1 4" id="KW-0812">Transmembrane</keyword>
<evidence type="ECO:0000256" key="1">
    <source>
        <dbReference type="ARBA" id="ARBA00022692"/>
    </source>
</evidence>
<dbReference type="SUPFAM" id="SSF103473">
    <property type="entry name" value="MFS general substrate transporter"/>
    <property type="match status" value="1"/>
</dbReference>
<dbReference type="EMBL" id="SGXM01000004">
    <property type="protein sequence ID" value="RZT36683.1"/>
    <property type="molecule type" value="Genomic_DNA"/>
</dbReference>
<feature type="transmembrane region" description="Helical" evidence="4">
    <location>
        <begin position="90"/>
        <end position="108"/>
    </location>
</feature>
<evidence type="ECO:0000256" key="4">
    <source>
        <dbReference type="SAM" id="Phobius"/>
    </source>
</evidence>
<dbReference type="CDD" id="cd17355">
    <property type="entry name" value="MFS_YcxA_like"/>
    <property type="match status" value="1"/>
</dbReference>
<evidence type="ECO:0000256" key="2">
    <source>
        <dbReference type="ARBA" id="ARBA00022989"/>
    </source>
</evidence>
<sequence length="421" mass="44132">MSVETVSPPSVAAAAPWWRATAFLLLAAGLMLGLALGVRHVQGLFLLPIAAERGWTRDTVAFAMAVQNLIWGIAQPFMGMVADRLGSWKAMLAGVVLYAAGLAGMALASSHLGFVAMAGVCIGIAQSGTTFGVVYGALSRMVPPAQRSRILGMAGALGGVGQFLMVPAAQALLSGVGWQQALLVFAAAMAVLLPFALPFRDLAPAGAGGTVAAADGQPLGAAIREAFAHRGFWLLNFGFLACGFQLAFIANHLPAYLRDKGLAPRDAMVALAVIALANIAGTYVFGWLGGRHPRKYLLAGIYLARTSAMALFVLLPLGAPTLYGFAAVMGFLWLGTVPLTSGIVSQVFGVRYITTLFGFVFFGHQLGSFLGVWLGGLVFELTRSYDPVWMGAMALGVVAAALHWPIDDREVVRGPWRAARG</sequence>
<dbReference type="OrthoDB" id="146345at2"/>
<gene>
    <name evidence="6" type="ORF">EV147_3345</name>
</gene>
<dbReference type="InterPro" id="IPR036259">
    <property type="entry name" value="MFS_trans_sf"/>
</dbReference>
<accession>A0A4Q7RSS5</accession>
<feature type="transmembrane region" description="Helical" evidence="4">
    <location>
        <begin position="323"/>
        <end position="344"/>
    </location>
</feature>
<dbReference type="InterPro" id="IPR011701">
    <property type="entry name" value="MFS"/>
</dbReference>
<evidence type="ECO:0000313" key="7">
    <source>
        <dbReference type="Proteomes" id="UP000291078"/>
    </source>
</evidence>
<keyword evidence="2 4" id="KW-1133">Transmembrane helix</keyword>
<feature type="transmembrane region" description="Helical" evidence="4">
    <location>
        <begin position="356"/>
        <end position="376"/>
    </location>
</feature>
<dbReference type="InterPro" id="IPR050327">
    <property type="entry name" value="Proton-linked_MCT"/>
</dbReference>
<feature type="domain" description="Major facilitator superfamily (MFS) profile" evidence="5">
    <location>
        <begin position="21"/>
        <end position="411"/>
    </location>
</feature>
<evidence type="ECO:0000259" key="5">
    <source>
        <dbReference type="PROSITE" id="PS50850"/>
    </source>
</evidence>
<dbReference type="Gene3D" id="1.20.1250.20">
    <property type="entry name" value="MFS general substrate transporter like domains"/>
    <property type="match status" value="2"/>
</dbReference>
<feature type="transmembrane region" description="Helical" evidence="4">
    <location>
        <begin position="388"/>
        <end position="406"/>
    </location>
</feature>
<dbReference type="Pfam" id="PF07690">
    <property type="entry name" value="MFS_1"/>
    <property type="match status" value="1"/>
</dbReference>
<proteinExistence type="predicted"/>
<evidence type="ECO:0000313" key="6">
    <source>
        <dbReference type="EMBL" id="RZT36683.1"/>
    </source>
</evidence>
<reference evidence="6 7" key="1">
    <citation type="journal article" date="2015" name="Stand. Genomic Sci.">
        <title>Genomic Encyclopedia of Bacterial and Archaeal Type Strains, Phase III: the genomes of soil and plant-associated and newly described type strains.</title>
        <authorList>
            <person name="Whitman W.B."/>
            <person name="Woyke T."/>
            <person name="Klenk H.P."/>
            <person name="Zhou Y."/>
            <person name="Lilburn T.G."/>
            <person name="Beck B.J."/>
            <person name="De Vos P."/>
            <person name="Vandamme P."/>
            <person name="Eisen J.A."/>
            <person name="Garrity G."/>
            <person name="Hugenholtz P."/>
            <person name="Kyrpides N.C."/>
        </authorList>
    </citation>
    <scope>NUCLEOTIDE SEQUENCE [LARGE SCALE GENOMIC DNA]</scope>
    <source>
        <strain evidence="6 7">ASC-9842</strain>
    </source>
</reference>
<evidence type="ECO:0000256" key="3">
    <source>
        <dbReference type="ARBA" id="ARBA00023136"/>
    </source>
</evidence>
<name>A0A4Q7RSS5_9BURK</name>
<dbReference type="PANTHER" id="PTHR11360">
    <property type="entry name" value="MONOCARBOXYLATE TRANSPORTER"/>
    <property type="match status" value="1"/>
</dbReference>
<dbReference type="InterPro" id="IPR020846">
    <property type="entry name" value="MFS_dom"/>
</dbReference>
<dbReference type="RefSeq" id="WP_130392318.1">
    <property type="nucleotide sequence ID" value="NZ_SGXM01000004.1"/>
</dbReference>
<feature type="transmembrane region" description="Helical" evidence="4">
    <location>
        <begin position="233"/>
        <end position="255"/>
    </location>
</feature>
<organism evidence="6 7">
    <name type="scientific">Cupriavidus agavae</name>
    <dbReference type="NCBI Taxonomy" id="1001822"/>
    <lineage>
        <taxon>Bacteria</taxon>
        <taxon>Pseudomonadati</taxon>
        <taxon>Pseudomonadota</taxon>
        <taxon>Betaproteobacteria</taxon>
        <taxon>Burkholderiales</taxon>
        <taxon>Burkholderiaceae</taxon>
        <taxon>Cupriavidus</taxon>
    </lineage>
</organism>
<protein>
    <submittedName>
        <fullName evidence="6">Putative MFS family arabinose efflux permease</fullName>
    </submittedName>
</protein>
<dbReference type="PROSITE" id="PS50850">
    <property type="entry name" value="MFS"/>
    <property type="match status" value="1"/>
</dbReference>
<comment type="caution">
    <text evidence="6">The sequence shown here is derived from an EMBL/GenBank/DDBJ whole genome shotgun (WGS) entry which is preliminary data.</text>
</comment>
<feature type="transmembrane region" description="Helical" evidence="4">
    <location>
        <begin position="150"/>
        <end position="172"/>
    </location>
</feature>
<dbReference type="Proteomes" id="UP000291078">
    <property type="component" value="Unassembled WGS sequence"/>
</dbReference>
<dbReference type="PANTHER" id="PTHR11360:SF284">
    <property type="entry name" value="EG:103B4.3 PROTEIN-RELATED"/>
    <property type="match status" value="1"/>
</dbReference>